<organism evidence="1 2">
    <name type="scientific">Chaetomium globosum (strain ATCC 6205 / CBS 148.51 / DSM 1962 / NBRC 6347 / NRRL 1970)</name>
    <name type="common">Soil fungus</name>
    <dbReference type="NCBI Taxonomy" id="306901"/>
    <lineage>
        <taxon>Eukaryota</taxon>
        <taxon>Fungi</taxon>
        <taxon>Dikarya</taxon>
        <taxon>Ascomycota</taxon>
        <taxon>Pezizomycotina</taxon>
        <taxon>Sordariomycetes</taxon>
        <taxon>Sordariomycetidae</taxon>
        <taxon>Sordariales</taxon>
        <taxon>Chaetomiaceae</taxon>
        <taxon>Chaetomium</taxon>
    </lineage>
</organism>
<reference evidence="2" key="1">
    <citation type="journal article" date="2015" name="Genome Announc.">
        <title>Draft genome sequence of the cellulolytic fungus Chaetomium globosum.</title>
        <authorList>
            <person name="Cuomo C.A."/>
            <person name="Untereiner W.A."/>
            <person name="Ma L.-J."/>
            <person name="Grabherr M."/>
            <person name="Birren B.W."/>
        </authorList>
    </citation>
    <scope>NUCLEOTIDE SEQUENCE [LARGE SCALE GENOMIC DNA]</scope>
    <source>
        <strain evidence="2">ATCC 6205 / CBS 148.51 / DSM 1962 / NBRC 6347 / NRRL 1970</strain>
    </source>
</reference>
<sequence length="71" mass="7830">MAALTYCRGARQGQSRMVVRGCKAVMTTYTMAHDGTRWLVGEWFLARMRISGSEPGATLSDPPATSGQRYM</sequence>
<dbReference type="HOGENOM" id="CLU_2739800_0_0_1"/>
<accession>Q2HFR6</accession>
<dbReference type="AlphaFoldDB" id="Q2HFR6"/>
<dbReference type="EMBL" id="CH408029">
    <property type="protein sequence ID" value="EAQ92703.1"/>
    <property type="molecule type" value="Genomic_DNA"/>
</dbReference>
<evidence type="ECO:0000313" key="2">
    <source>
        <dbReference type="Proteomes" id="UP000001056"/>
    </source>
</evidence>
<dbReference type="InParanoid" id="Q2HFR6"/>
<gene>
    <name evidence="1" type="ORF">CHGG_00938</name>
</gene>
<proteinExistence type="predicted"/>
<dbReference type="RefSeq" id="XP_001220159.1">
    <property type="nucleotide sequence ID" value="XM_001220158.1"/>
</dbReference>
<dbReference type="VEuPathDB" id="FungiDB:CHGG_00938"/>
<evidence type="ECO:0000313" key="1">
    <source>
        <dbReference type="EMBL" id="EAQ92703.1"/>
    </source>
</evidence>
<protein>
    <submittedName>
        <fullName evidence="1">Uncharacterized protein</fullName>
    </submittedName>
</protein>
<dbReference type="GeneID" id="4387824"/>
<dbReference type="Proteomes" id="UP000001056">
    <property type="component" value="Unassembled WGS sequence"/>
</dbReference>
<keyword evidence="2" id="KW-1185">Reference proteome</keyword>
<name>Q2HFR6_CHAGB</name>